<proteinExistence type="predicted"/>
<dbReference type="EMBL" id="CP025189">
    <property type="protein sequence ID" value="AWV22034.1"/>
    <property type="molecule type" value="Genomic_DNA"/>
</dbReference>
<gene>
    <name evidence="2" type="ORF">RADP37_04232</name>
</gene>
<feature type="compositionally biased region" description="Basic and acidic residues" evidence="1">
    <location>
        <begin position="37"/>
        <end position="52"/>
    </location>
</feature>
<protein>
    <submittedName>
        <fullName evidence="2">Uncharacterized protein</fullName>
    </submittedName>
</protein>
<accession>A0A4Y1MWY5</accession>
<reference evidence="2" key="1">
    <citation type="submission" date="2017-12" db="EMBL/GenBank/DDBJ databases">
        <authorList>
            <person name="Martens C."/>
            <person name="Dahlstrom E."/>
            <person name="Barbian K."/>
            <person name="Sykora L."/>
            <person name="Ricklefs S."/>
            <person name="Bruno D."/>
            <person name="Anzick I."/>
            <person name="Myles I."/>
            <person name="Datta S.K."/>
        </authorList>
    </citation>
    <scope>NUCLEOTIDE SEQUENCE</scope>
    <source>
        <strain evidence="2">AD2</strain>
    </source>
</reference>
<evidence type="ECO:0000256" key="1">
    <source>
        <dbReference type="SAM" id="MobiDB-lite"/>
    </source>
</evidence>
<feature type="region of interest" description="Disordered" evidence="1">
    <location>
        <begin position="33"/>
        <end position="71"/>
    </location>
</feature>
<evidence type="ECO:0000313" key="2">
    <source>
        <dbReference type="EMBL" id="AWV22034.1"/>
    </source>
</evidence>
<name>A0A4Y1MWY5_9PROT</name>
<dbReference type="AlphaFoldDB" id="A0A4Y1MWY5"/>
<organism evidence="2">
    <name type="scientific">Roseomonas mucosa</name>
    <dbReference type="NCBI Taxonomy" id="207340"/>
    <lineage>
        <taxon>Bacteria</taxon>
        <taxon>Pseudomonadati</taxon>
        <taxon>Pseudomonadota</taxon>
        <taxon>Alphaproteobacteria</taxon>
        <taxon>Acetobacterales</taxon>
        <taxon>Roseomonadaceae</taxon>
        <taxon>Roseomonas</taxon>
    </lineage>
</organism>
<sequence length="71" mass="7450">MLASVVTAALWPGPGGRVDRLGSGNAWNTLTAPEGMALRRDPASESGSEREVQGQAHTFGDYALHNTNQNG</sequence>